<protein>
    <submittedName>
        <fullName evidence="1">Uncharacterized protein</fullName>
    </submittedName>
</protein>
<proteinExistence type="predicted"/>
<organism evidence="1 2">
    <name type="scientific">Hucho hucho</name>
    <name type="common">huchen</name>
    <dbReference type="NCBI Taxonomy" id="62062"/>
    <lineage>
        <taxon>Eukaryota</taxon>
        <taxon>Metazoa</taxon>
        <taxon>Chordata</taxon>
        <taxon>Craniata</taxon>
        <taxon>Vertebrata</taxon>
        <taxon>Euteleostomi</taxon>
        <taxon>Actinopterygii</taxon>
        <taxon>Neopterygii</taxon>
        <taxon>Teleostei</taxon>
        <taxon>Protacanthopterygii</taxon>
        <taxon>Salmoniformes</taxon>
        <taxon>Salmonidae</taxon>
        <taxon>Salmoninae</taxon>
        <taxon>Hucho</taxon>
    </lineage>
</organism>
<dbReference type="Ensembl" id="ENSHHUT00000014150.1">
    <property type="protein sequence ID" value="ENSHHUP00000013707.1"/>
    <property type="gene ID" value="ENSHHUG00000008445.1"/>
</dbReference>
<dbReference type="AlphaFoldDB" id="A0A4W5KCA6"/>
<dbReference type="STRING" id="62062.ENSHHUP00000013707"/>
<reference evidence="1" key="3">
    <citation type="submission" date="2025-09" db="UniProtKB">
        <authorList>
            <consortium name="Ensembl"/>
        </authorList>
    </citation>
    <scope>IDENTIFICATION</scope>
</reference>
<reference evidence="2" key="1">
    <citation type="submission" date="2018-06" db="EMBL/GenBank/DDBJ databases">
        <title>Genome assembly of Danube salmon.</title>
        <authorList>
            <person name="Macqueen D.J."/>
            <person name="Gundappa M.K."/>
        </authorList>
    </citation>
    <scope>NUCLEOTIDE SEQUENCE [LARGE SCALE GENOMIC DNA]</scope>
</reference>
<keyword evidence="2" id="KW-1185">Reference proteome</keyword>
<reference evidence="1" key="2">
    <citation type="submission" date="2025-08" db="UniProtKB">
        <authorList>
            <consortium name="Ensembl"/>
        </authorList>
    </citation>
    <scope>IDENTIFICATION</scope>
</reference>
<evidence type="ECO:0000313" key="1">
    <source>
        <dbReference type="Ensembl" id="ENSHHUP00000013707.1"/>
    </source>
</evidence>
<dbReference type="Proteomes" id="UP000314982">
    <property type="component" value="Unassembled WGS sequence"/>
</dbReference>
<dbReference type="GeneTree" id="ENSGT00940000178143"/>
<name>A0A4W5KCA6_9TELE</name>
<accession>A0A4W5KCA6</accession>
<evidence type="ECO:0000313" key="2">
    <source>
        <dbReference type="Proteomes" id="UP000314982"/>
    </source>
</evidence>
<sequence length="73" mass="8294">MAVSQCQVNITHFDFILSSCFSADWSIEALLHKWNLKCVNITLEKFRNKDQLAGSTLPGSHTVQMLRQGKLNE</sequence>